<proteinExistence type="predicted"/>
<dbReference type="Proteomes" id="UP001430953">
    <property type="component" value="Unassembled WGS sequence"/>
</dbReference>
<gene>
    <name evidence="2" type="ORF">PUN28_012708</name>
</gene>
<name>A0AAW2FG59_9HYME</name>
<feature type="region of interest" description="Disordered" evidence="1">
    <location>
        <begin position="55"/>
        <end position="97"/>
    </location>
</feature>
<sequence>MTEGPVWPTHFFFFRVCIRNQRWEWKAKSDNDRKMRMREKERGIEMLLVVVKEKRRGEKGEGKGGEGADGGGRVQGGKKRVEINEWEDGRGTGVQEGTYGGWGGSGDFRNELVRSFLKGSHRKKKIALTRWTRWPTDLITDAMRFHLSIFETFISFDDRYNF</sequence>
<comment type="caution">
    <text evidence="2">The sequence shown here is derived from an EMBL/GenBank/DDBJ whole genome shotgun (WGS) entry which is preliminary data.</text>
</comment>
<accession>A0AAW2FG59</accession>
<evidence type="ECO:0000313" key="2">
    <source>
        <dbReference type="EMBL" id="KAL0113771.1"/>
    </source>
</evidence>
<feature type="compositionally biased region" description="Basic and acidic residues" evidence="1">
    <location>
        <begin position="55"/>
        <end position="66"/>
    </location>
</feature>
<evidence type="ECO:0000256" key="1">
    <source>
        <dbReference type="SAM" id="MobiDB-lite"/>
    </source>
</evidence>
<protein>
    <submittedName>
        <fullName evidence="2">Uncharacterized protein</fullName>
    </submittedName>
</protein>
<dbReference type="AlphaFoldDB" id="A0AAW2FG59"/>
<evidence type="ECO:0000313" key="3">
    <source>
        <dbReference type="Proteomes" id="UP001430953"/>
    </source>
</evidence>
<reference evidence="2 3" key="1">
    <citation type="submission" date="2023-03" db="EMBL/GenBank/DDBJ databases">
        <title>High recombination rates correlate with genetic variation in Cardiocondyla obscurior ants.</title>
        <authorList>
            <person name="Errbii M."/>
        </authorList>
    </citation>
    <scope>NUCLEOTIDE SEQUENCE [LARGE SCALE GENOMIC DNA]</scope>
    <source>
        <strain evidence="2">Alpha-2009</strain>
        <tissue evidence="2">Whole body</tissue>
    </source>
</reference>
<feature type="compositionally biased region" description="Basic and acidic residues" evidence="1">
    <location>
        <begin position="79"/>
        <end position="90"/>
    </location>
</feature>
<keyword evidence="3" id="KW-1185">Reference proteome</keyword>
<dbReference type="EMBL" id="JADYXP020000012">
    <property type="protein sequence ID" value="KAL0113771.1"/>
    <property type="molecule type" value="Genomic_DNA"/>
</dbReference>
<organism evidence="2 3">
    <name type="scientific">Cardiocondyla obscurior</name>
    <dbReference type="NCBI Taxonomy" id="286306"/>
    <lineage>
        <taxon>Eukaryota</taxon>
        <taxon>Metazoa</taxon>
        <taxon>Ecdysozoa</taxon>
        <taxon>Arthropoda</taxon>
        <taxon>Hexapoda</taxon>
        <taxon>Insecta</taxon>
        <taxon>Pterygota</taxon>
        <taxon>Neoptera</taxon>
        <taxon>Endopterygota</taxon>
        <taxon>Hymenoptera</taxon>
        <taxon>Apocrita</taxon>
        <taxon>Aculeata</taxon>
        <taxon>Formicoidea</taxon>
        <taxon>Formicidae</taxon>
        <taxon>Myrmicinae</taxon>
        <taxon>Cardiocondyla</taxon>
    </lineage>
</organism>